<dbReference type="AlphaFoldDB" id="A0A830CY64"/>
<dbReference type="Gene3D" id="1.10.8.60">
    <property type="match status" value="1"/>
</dbReference>
<organism evidence="1 2">
    <name type="scientific">Phtheirospermum japonicum</name>
    <dbReference type="NCBI Taxonomy" id="374723"/>
    <lineage>
        <taxon>Eukaryota</taxon>
        <taxon>Viridiplantae</taxon>
        <taxon>Streptophyta</taxon>
        <taxon>Embryophyta</taxon>
        <taxon>Tracheophyta</taxon>
        <taxon>Spermatophyta</taxon>
        <taxon>Magnoliopsida</taxon>
        <taxon>eudicotyledons</taxon>
        <taxon>Gunneridae</taxon>
        <taxon>Pentapetalae</taxon>
        <taxon>asterids</taxon>
        <taxon>lamiids</taxon>
        <taxon>Lamiales</taxon>
        <taxon>Orobanchaceae</taxon>
        <taxon>Orobanchaceae incertae sedis</taxon>
        <taxon>Phtheirospermum</taxon>
    </lineage>
</organism>
<dbReference type="Proteomes" id="UP000653305">
    <property type="component" value="Unassembled WGS sequence"/>
</dbReference>
<sequence>RCIVDLSNITNRSKKLKVILAKEELSDDVDLDSVEHMTYGFSGSDLKGILLIATSSRSKGLFVAARTRSLSVSLVSKPSQFTMNSFLSYVPIHAQTPFSSRKCYQLFT</sequence>
<accession>A0A830CY64</accession>
<gene>
    <name evidence="1" type="ORF">PHJA_002630200</name>
</gene>
<keyword evidence="2" id="KW-1185">Reference proteome</keyword>
<dbReference type="EMBL" id="BMAC01000982">
    <property type="protein sequence ID" value="GFQ04861.1"/>
    <property type="molecule type" value="Genomic_DNA"/>
</dbReference>
<reference evidence="1" key="1">
    <citation type="submission" date="2020-07" db="EMBL/GenBank/DDBJ databases">
        <title>Ethylene signaling mediates host invasion by parasitic plants.</title>
        <authorList>
            <person name="Yoshida S."/>
        </authorList>
    </citation>
    <scope>NUCLEOTIDE SEQUENCE</scope>
    <source>
        <strain evidence="1">Okayama</strain>
    </source>
</reference>
<evidence type="ECO:0000313" key="1">
    <source>
        <dbReference type="EMBL" id="GFQ04861.1"/>
    </source>
</evidence>
<comment type="caution">
    <text evidence="1">The sequence shown here is derived from an EMBL/GenBank/DDBJ whole genome shotgun (WGS) entry which is preliminary data.</text>
</comment>
<dbReference type="OrthoDB" id="10254455at2759"/>
<protein>
    <submittedName>
        <fullName evidence="1">Spastin</fullName>
    </submittedName>
</protein>
<proteinExistence type="predicted"/>
<evidence type="ECO:0000313" key="2">
    <source>
        <dbReference type="Proteomes" id="UP000653305"/>
    </source>
</evidence>
<name>A0A830CY64_9LAMI</name>
<feature type="non-terminal residue" evidence="1">
    <location>
        <position position="1"/>
    </location>
</feature>